<sequence>MGGVERDIDPARAAVTQCERLPDKLAKQSARRGAVQEAGQRETDADLQPRAFSAGPKDDGIQDAVVRAGIRDEQDGMSRMPPVRVPQLPTMTVCARVEWRRPPSRR</sequence>
<gene>
    <name evidence="2" type="ORF">GCM10022288_21900</name>
</gene>
<name>A0ABP8AV46_9MICO</name>
<evidence type="ECO:0000313" key="2">
    <source>
        <dbReference type="EMBL" id="GAA4191310.1"/>
    </source>
</evidence>
<proteinExistence type="predicted"/>
<evidence type="ECO:0000313" key="3">
    <source>
        <dbReference type="Proteomes" id="UP001500213"/>
    </source>
</evidence>
<comment type="caution">
    <text evidence="2">The sequence shown here is derived from an EMBL/GenBank/DDBJ whole genome shotgun (WGS) entry which is preliminary data.</text>
</comment>
<reference evidence="3" key="1">
    <citation type="journal article" date="2019" name="Int. J. Syst. Evol. Microbiol.">
        <title>The Global Catalogue of Microorganisms (GCM) 10K type strain sequencing project: providing services to taxonomists for standard genome sequencing and annotation.</title>
        <authorList>
            <consortium name="The Broad Institute Genomics Platform"/>
            <consortium name="The Broad Institute Genome Sequencing Center for Infectious Disease"/>
            <person name="Wu L."/>
            <person name="Ma J."/>
        </authorList>
    </citation>
    <scope>NUCLEOTIDE SEQUENCE [LARGE SCALE GENOMIC DNA]</scope>
    <source>
        <strain evidence="3">JCM 17593</strain>
    </source>
</reference>
<evidence type="ECO:0000256" key="1">
    <source>
        <dbReference type="SAM" id="MobiDB-lite"/>
    </source>
</evidence>
<keyword evidence="3" id="KW-1185">Reference proteome</keyword>
<protein>
    <submittedName>
        <fullName evidence="2">Uncharacterized protein</fullName>
    </submittedName>
</protein>
<organism evidence="2 3">
    <name type="scientific">Gryllotalpicola kribbensis</name>
    <dbReference type="NCBI Taxonomy" id="993084"/>
    <lineage>
        <taxon>Bacteria</taxon>
        <taxon>Bacillati</taxon>
        <taxon>Actinomycetota</taxon>
        <taxon>Actinomycetes</taxon>
        <taxon>Micrococcales</taxon>
        <taxon>Microbacteriaceae</taxon>
        <taxon>Gryllotalpicola</taxon>
    </lineage>
</organism>
<dbReference type="EMBL" id="BAABBX010000015">
    <property type="protein sequence ID" value="GAA4191310.1"/>
    <property type="molecule type" value="Genomic_DNA"/>
</dbReference>
<dbReference type="Proteomes" id="UP001500213">
    <property type="component" value="Unassembled WGS sequence"/>
</dbReference>
<accession>A0ABP8AV46</accession>
<feature type="region of interest" description="Disordered" evidence="1">
    <location>
        <begin position="19"/>
        <end position="63"/>
    </location>
</feature>